<accession>A0AC60NVU4</accession>
<name>A0AC60NVU4_IXOPE</name>
<comment type="caution">
    <text evidence="1">The sequence shown here is derived from an EMBL/GenBank/DDBJ whole genome shotgun (WGS) entry which is preliminary data.</text>
</comment>
<sequence>MRKSNTYIIWQWNCRGYGKKRGHVQQHLNALPAEDRPDVIALQEPRRLAKLSGYVTFGCDNSEKTQVTTLVKRNVPVILHDTGISTIDHLLIEVIAPKKADTRSVFVMNSYKRALGLPDSTSNDRFAALGLHNTVDEIVEAQRLSQVERLTRSATGRHILRSLGICYNSQTGHKCAVPTQVRTSLLIQPIPKHMHPIHHEGRRSARVRALRSLLSKERDVYYVDAADYGTGKMVSAVIDAGGSLVASCSIDTADPGTAEEVAIALALQTRKARFVVSDSQRAIRQFAKGHVSPQAARILRGYAPAKSPIKLVWTPAHSSLPGNEEAHGAARGLIGRAGLTLDSSTTSLAGRDGLVTFRDVLDHYAGDRARYPPAHAGLDKASTVAWRRLQTDSYPSPSKLHKWYPDRYSPKCKLCGANANLRHMLWECARLDRSKHPKISAVTSQDDWDALLKASSQEVQEAVVRWAEDAAKIQGIEAATPVVLPRNCAGLLTRLEGLSLYLQQWKIPILALCEAVNRDLVAVRAEIAGRRLTVISVYVCPRGGAAEVAGLVDSLRTRLTDLLLIWAGCWQISLRNTTLLWPTTVPRLSSGLDPSTFSAIDVTAHSPEIPLSWRVAADSMGNRFRENLERSTRPLLKANSDAAKKAKIRATVPTSFLAPNLNLLNHCAERRRVTRLLRRKGGVTFKTLFSRIDAALRRYAKKCRKRQPDSICSSMNATTPARRIWRLIESLSGKRKSAKNERVYEEARSLPLHLQASQRLLQQIIRLGETHPGQALIKRLRTRTQYKLSCATQTLVELGWKPPQISNPQGTTPPWEAGLHLAEFLPGVHKKANTSPPALKAAAEEQLAARYPRHLHIYTNGSVDRVRKSSTAAFHIPDLQKDWSARTTHMVSSSIAKLLAITEVLAATKSLAP</sequence>
<dbReference type="Proteomes" id="UP000805193">
    <property type="component" value="Unassembled WGS sequence"/>
</dbReference>
<dbReference type="EMBL" id="JABSTQ010011455">
    <property type="protein sequence ID" value="KAG0411185.1"/>
    <property type="molecule type" value="Genomic_DNA"/>
</dbReference>
<gene>
    <name evidence="1" type="ORF">HPB47_011689</name>
</gene>
<protein>
    <submittedName>
        <fullName evidence="1">Uncharacterized protein</fullName>
    </submittedName>
</protein>
<keyword evidence="2" id="KW-1185">Reference proteome</keyword>
<organism evidence="1 2">
    <name type="scientific">Ixodes persulcatus</name>
    <name type="common">Taiga tick</name>
    <dbReference type="NCBI Taxonomy" id="34615"/>
    <lineage>
        <taxon>Eukaryota</taxon>
        <taxon>Metazoa</taxon>
        <taxon>Ecdysozoa</taxon>
        <taxon>Arthropoda</taxon>
        <taxon>Chelicerata</taxon>
        <taxon>Arachnida</taxon>
        <taxon>Acari</taxon>
        <taxon>Parasitiformes</taxon>
        <taxon>Ixodida</taxon>
        <taxon>Ixodoidea</taxon>
        <taxon>Ixodidae</taxon>
        <taxon>Ixodinae</taxon>
        <taxon>Ixodes</taxon>
    </lineage>
</organism>
<evidence type="ECO:0000313" key="2">
    <source>
        <dbReference type="Proteomes" id="UP000805193"/>
    </source>
</evidence>
<proteinExistence type="predicted"/>
<reference evidence="1 2" key="1">
    <citation type="journal article" date="2020" name="Cell">
        <title>Large-Scale Comparative Analyses of Tick Genomes Elucidate Their Genetic Diversity and Vector Capacities.</title>
        <authorList>
            <consortium name="Tick Genome and Microbiome Consortium (TIGMIC)"/>
            <person name="Jia N."/>
            <person name="Wang J."/>
            <person name="Shi W."/>
            <person name="Du L."/>
            <person name="Sun Y."/>
            <person name="Zhan W."/>
            <person name="Jiang J.F."/>
            <person name="Wang Q."/>
            <person name="Zhang B."/>
            <person name="Ji P."/>
            <person name="Bell-Sakyi L."/>
            <person name="Cui X.M."/>
            <person name="Yuan T.T."/>
            <person name="Jiang B.G."/>
            <person name="Yang W.F."/>
            <person name="Lam T.T."/>
            <person name="Chang Q.C."/>
            <person name="Ding S.J."/>
            <person name="Wang X.J."/>
            <person name="Zhu J.G."/>
            <person name="Ruan X.D."/>
            <person name="Zhao L."/>
            <person name="Wei J.T."/>
            <person name="Ye R.Z."/>
            <person name="Que T.C."/>
            <person name="Du C.H."/>
            <person name="Zhou Y.H."/>
            <person name="Cheng J.X."/>
            <person name="Dai P.F."/>
            <person name="Guo W.B."/>
            <person name="Han X.H."/>
            <person name="Huang E.J."/>
            <person name="Li L.F."/>
            <person name="Wei W."/>
            <person name="Gao Y.C."/>
            <person name="Liu J.Z."/>
            <person name="Shao H.Z."/>
            <person name="Wang X."/>
            <person name="Wang C.C."/>
            <person name="Yang T.C."/>
            <person name="Huo Q.B."/>
            <person name="Li W."/>
            <person name="Chen H.Y."/>
            <person name="Chen S.E."/>
            <person name="Zhou L.G."/>
            <person name="Ni X.B."/>
            <person name="Tian J.H."/>
            <person name="Sheng Y."/>
            <person name="Liu T."/>
            <person name="Pan Y.S."/>
            <person name="Xia L.Y."/>
            <person name="Li J."/>
            <person name="Zhao F."/>
            <person name="Cao W.C."/>
        </authorList>
    </citation>
    <scope>NUCLEOTIDE SEQUENCE [LARGE SCALE GENOMIC DNA]</scope>
    <source>
        <strain evidence="1">Iper-2018</strain>
    </source>
</reference>
<evidence type="ECO:0000313" key="1">
    <source>
        <dbReference type="EMBL" id="KAG0411185.1"/>
    </source>
</evidence>